<evidence type="ECO:0000313" key="1">
    <source>
        <dbReference type="EMBL" id="ERN17670.1"/>
    </source>
</evidence>
<evidence type="ECO:0000313" key="2">
    <source>
        <dbReference type="Proteomes" id="UP000017836"/>
    </source>
</evidence>
<proteinExistence type="predicted"/>
<dbReference type="HOGENOM" id="CLU_2336440_0_0_1"/>
<sequence>MASVLKKPDFLCKEEHPSFQEEGHDEVQVQGRGVTRSVKLRSSVSESQSQPLDKEIVLRRIRQRKRINKVRNVIQSFLSQPFSGDPANIPASDAFSSP</sequence>
<keyword evidence="2" id="KW-1185">Reference proteome</keyword>
<dbReference type="PANTHER" id="PTHR35324">
    <property type="entry name" value="BNAA08G03750D PROTEIN"/>
    <property type="match status" value="1"/>
</dbReference>
<dbReference type="Proteomes" id="UP000017836">
    <property type="component" value="Unassembled WGS sequence"/>
</dbReference>
<accession>U5D616</accession>
<gene>
    <name evidence="1" type="ORF">AMTR_s00059p00194080</name>
</gene>
<organism evidence="1 2">
    <name type="scientific">Amborella trichopoda</name>
    <dbReference type="NCBI Taxonomy" id="13333"/>
    <lineage>
        <taxon>Eukaryota</taxon>
        <taxon>Viridiplantae</taxon>
        <taxon>Streptophyta</taxon>
        <taxon>Embryophyta</taxon>
        <taxon>Tracheophyta</taxon>
        <taxon>Spermatophyta</taxon>
        <taxon>Magnoliopsida</taxon>
        <taxon>Amborellales</taxon>
        <taxon>Amborellaceae</taxon>
        <taxon>Amborella</taxon>
    </lineage>
</organism>
<protein>
    <submittedName>
        <fullName evidence="1">Uncharacterized protein</fullName>
    </submittedName>
</protein>
<dbReference type="EMBL" id="KI392312">
    <property type="protein sequence ID" value="ERN17670.1"/>
    <property type="molecule type" value="Genomic_DNA"/>
</dbReference>
<dbReference type="Gramene" id="ERN17670">
    <property type="protein sequence ID" value="ERN17670"/>
    <property type="gene ID" value="AMTR_s00059p00194080"/>
</dbReference>
<reference evidence="2" key="1">
    <citation type="journal article" date="2013" name="Science">
        <title>The Amborella genome and the evolution of flowering plants.</title>
        <authorList>
            <consortium name="Amborella Genome Project"/>
        </authorList>
    </citation>
    <scope>NUCLEOTIDE SEQUENCE [LARGE SCALE GENOMIC DNA]</scope>
</reference>
<name>U5D616_AMBTC</name>
<dbReference type="PANTHER" id="PTHR35324:SF4">
    <property type="entry name" value="EXPRESSED PROTEIN"/>
    <property type="match status" value="1"/>
</dbReference>
<dbReference type="AlphaFoldDB" id="U5D616"/>